<dbReference type="OrthoDB" id="2139606at2759"/>
<feature type="region of interest" description="Disordered" evidence="1">
    <location>
        <begin position="1"/>
        <end position="24"/>
    </location>
</feature>
<evidence type="ECO:0000256" key="1">
    <source>
        <dbReference type="SAM" id="MobiDB-lite"/>
    </source>
</evidence>
<dbReference type="EMBL" id="JAEFCI010006407">
    <property type="protein sequence ID" value="KAG5459710.1"/>
    <property type="molecule type" value="Genomic_DNA"/>
</dbReference>
<reference evidence="2 3" key="1">
    <citation type="journal article" name="Sci. Rep.">
        <title>Genome-scale phylogenetic analyses confirm Olpidium as the closest living zoosporic fungus to the non-flagellated, terrestrial fungi.</title>
        <authorList>
            <person name="Chang Y."/>
            <person name="Rochon D."/>
            <person name="Sekimoto S."/>
            <person name="Wang Y."/>
            <person name="Chovatia M."/>
            <person name="Sandor L."/>
            <person name="Salamov A."/>
            <person name="Grigoriev I.V."/>
            <person name="Stajich J.E."/>
            <person name="Spatafora J.W."/>
        </authorList>
    </citation>
    <scope>NUCLEOTIDE SEQUENCE [LARGE SCALE GENOMIC DNA]</scope>
    <source>
        <strain evidence="2">S191</strain>
    </source>
</reference>
<dbReference type="Proteomes" id="UP000673691">
    <property type="component" value="Unassembled WGS sequence"/>
</dbReference>
<gene>
    <name evidence="2" type="ORF">BJ554DRAFT_8336</name>
</gene>
<organism evidence="2 3">
    <name type="scientific">Olpidium bornovanus</name>
    <dbReference type="NCBI Taxonomy" id="278681"/>
    <lineage>
        <taxon>Eukaryota</taxon>
        <taxon>Fungi</taxon>
        <taxon>Fungi incertae sedis</taxon>
        <taxon>Olpidiomycota</taxon>
        <taxon>Olpidiomycotina</taxon>
        <taxon>Olpidiomycetes</taxon>
        <taxon>Olpidiales</taxon>
        <taxon>Olpidiaceae</taxon>
        <taxon>Olpidium</taxon>
    </lineage>
</organism>
<keyword evidence="3" id="KW-1185">Reference proteome</keyword>
<evidence type="ECO:0000313" key="2">
    <source>
        <dbReference type="EMBL" id="KAG5459710.1"/>
    </source>
</evidence>
<dbReference type="AlphaFoldDB" id="A0A8H8DIP4"/>
<evidence type="ECO:0000313" key="3">
    <source>
        <dbReference type="Proteomes" id="UP000673691"/>
    </source>
</evidence>
<name>A0A8H8DIP4_9FUNG</name>
<comment type="caution">
    <text evidence="2">The sequence shown here is derived from an EMBL/GenBank/DDBJ whole genome shotgun (WGS) entry which is preliminary data.</text>
</comment>
<protein>
    <submittedName>
        <fullName evidence="2">Uncharacterized protein</fullName>
    </submittedName>
</protein>
<accession>A0A8H8DIP4</accession>
<proteinExistence type="predicted"/>
<sequence length="725" mass="77304">MLGCEQEGRPAGARPENPARPSPTGAIERRLHRLLFGVVAAAAVALQAYRQHASGIRVHSVDVRQASVAADEGWIEAKRLSAVRPREDDGFEHLDRNFIASGTAPSPLSPGLAERRRRPARPDVYFAWMSPAEAFGPREFRVFESYLYHHPDARATVFAKHLPPGHFRRYADAGYDVRLRRVDSALLRRLGEDGGCRPGLRAEGGAGRDSDARAAAFIRFCMLHSRGGFLGDFDTVLIRPLRRWPGAAGSVVALARRPPGDRCGWCLPGGNSHLTASLAGSGRGSALSGNAMRLVALGPGPDPGDRPPGGADAVAAAALTRAYAQDPRNVTVCARLVAQLPPAGDPGPRGHPDLERVRRTYRALRLPGGRTTPEAEAEAEADPEQGAAAEEALRAFAVLADGGGGGGPAAGSDAAASGRIRGPEYLGVNKRFSLVGGIRLVPPREPEPGPAVLKYKVTAVAKRGRLRLLQDPEPASRMLTFEGPSPRHVNRQLAALAYRAGEGGSDCVRVEAFAELPGAVRSLGTLRTKLYHVQELATVVVRTAGRMDRVFSVAGRVQEHYPGVRVVAADFSPPEPAGAARRLRNGLVHLPLPPRPPAAAAKLLMAVVETEYVLFVSDADVSMDARGDVPRLLHELEARGLDAVAAWYERTAGSGVGAGDPDPPDGAEPDFFLAGAARMRALEYADGRAASQGRRRYPLQPADVLAQAEENGWKIGKSRLRPFLA</sequence>